<sequence length="259" mass="29088">MEGVKISQLLKTDHINDNDSFIILQDGETKRVYGKTLQGLKTSVVNNVIDGGLDKALSAEQGKLLAKRLADLEYKPISILSFNSNNNVVEIGNVIHDVRLTWNLNKQPILQIVDKENIDIKLREFNLKKDISKDATIDLEVKDERGLITNKTTSINFMNGVYYGVSDKDISTSEDILTLKKELSNSKSRSINVDCGQEQHIYYCLPSRLGDCTFFVGGFEGGFAKTNTIQFKNSFGYIENYDVYKSTNKNLGSTEVVIR</sequence>
<proteinExistence type="predicted"/>
<comment type="caution">
    <text evidence="1">The sequence shown here is derived from an EMBL/GenBank/DDBJ whole genome shotgun (WGS) entry which is preliminary data.</text>
</comment>
<organism evidence="1 2">
    <name type="scientific">Clostridium perfringens</name>
    <dbReference type="NCBI Taxonomy" id="1502"/>
    <lineage>
        <taxon>Bacteria</taxon>
        <taxon>Bacillati</taxon>
        <taxon>Bacillota</taxon>
        <taxon>Clostridia</taxon>
        <taxon>Eubacteriales</taxon>
        <taxon>Clostridiaceae</taxon>
        <taxon>Clostridium</taxon>
    </lineage>
</organism>
<name>A0AAP6WPQ6_CLOPF</name>
<reference evidence="1 2" key="1">
    <citation type="submission" date="2020-02" db="EMBL/GenBank/DDBJ databases">
        <title>Genomic Insights into the Phylogeny and Genetic Plasticity of the Human and Animal Enteric Pathogen Clostridium perfringens.</title>
        <authorList>
            <person name="Feng Y."/>
            <person name="Hu Y."/>
        </authorList>
    </citation>
    <scope>NUCLEOTIDE SEQUENCE [LARGE SCALE GENOMIC DNA]</scope>
    <source>
        <strain evidence="1 2">CP-40</strain>
    </source>
</reference>
<dbReference type="Proteomes" id="UP000481454">
    <property type="component" value="Unassembled WGS sequence"/>
</dbReference>
<evidence type="ECO:0000313" key="2">
    <source>
        <dbReference type="Proteomes" id="UP000481454"/>
    </source>
</evidence>
<gene>
    <name evidence="1" type="ORF">G6Z34_13015</name>
</gene>
<dbReference type="RefSeq" id="WP_164800949.1">
    <property type="nucleotide sequence ID" value="NZ_JAALLZ010000006.1"/>
</dbReference>
<dbReference type="EMBL" id="JAALLZ010000006">
    <property type="protein sequence ID" value="NGU31005.1"/>
    <property type="molecule type" value="Genomic_DNA"/>
</dbReference>
<dbReference type="AlphaFoldDB" id="A0AAP6WPQ6"/>
<accession>A0AAP6WPQ6</accession>
<evidence type="ECO:0000313" key="1">
    <source>
        <dbReference type="EMBL" id="NGU31005.1"/>
    </source>
</evidence>
<protein>
    <submittedName>
        <fullName evidence="1">Uncharacterized protein</fullName>
    </submittedName>
</protein>